<keyword evidence="4 5" id="KW-0408">Iron</keyword>
<dbReference type="PROSITE" id="PS51257">
    <property type="entry name" value="PROKAR_LIPOPROTEIN"/>
    <property type="match status" value="1"/>
</dbReference>
<dbReference type="GO" id="GO:0019825">
    <property type="term" value="F:oxygen binding"/>
    <property type="evidence" value="ECO:0007669"/>
    <property type="project" value="InterPro"/>
</dbReference>
<keyword evidence="6" id="KW-0732">Signal</keyword>
<proteinExistence type="predicted"/>
<evidence type="ECO:0000313" key="7">
    <source>
        <dbReference type="EMBL" id="TXF10441.1"/>
    </source>
</evidence>
<name>A0A5C7EHX4_9PROT</name>
<dbReference type="InterPro" id="IPR012292">
    <property type="entry name" value="Globin/Proto"/>
</dbReference>
<dbReference type="GO" id="GO:0046872">
    <property type="term" value="F:metal ion binding"/>
    <property type="evidence" value="ECO:0007669"/>
    <property type="project" value="UniProtKB-KW"/>
</dbReference>
<dbReference type="InterPro" id="IPR001486">
    <property type="entry name" value="Hemoglobin_trunc"/>
</dbReference>
<evidence type="ECO:0000256" key="3">
    <source>
        <dbReference type="ARBA" id="ARBA00022723"/>
    </source>
</evidence>
<dbReference type="InParanoid" id="A0A5C7EHX4"/>
<sequence length="144" mass="16514">MSFSRCSRRWIVLILLVFGCSSLASADDALYKDFGERPGLVRIMDDFMNNLLADPRTRPFFEKANQERIKAQLVEQFCELLGGPCKYGGLDMKQAHAHLAIRQEHFNALVENLQIAMDKHQVPFRAQNKLLAKLAPMHRDVITR</sequence>
<evidence type="ECO:0000256" key="1">
    <source>
        <dbReference type="ARBA" id="ARBA00022448"/>
    </source>
</evidence>
<dbReference type="AlphaFoldDB" id="A0A5C7EHX4"/>
<feature type="signal peptide" evidence="6">
    <location>
        <begin position="1"/>
        <end position="26"/>
    </location>
</feature>
<dbReference type="EMBL" id="VPFL01000030">
    <property type="protein sequence ID" value="TXF10441.1"/>
    <property type="molecule type" value="Genomic_DNA"/>
</dbReference>
<evidence type="ECO:0000256" key="5">
    <source>
        <dbReference type="PIRSR" id="PIRSR601486-1"/>
    </source>
</evidence>
<dbReference type="OrthoDB" id="9795814at2"/>
<protein>
    <submittedName>
        <fullName evidence="7">Group 1 truncated hemoglobin</fullName>
    </submittedName>
</protein>
<dbReference type="Gene3D" id="1.10.490.10">
    <property type="entry name" value="Globins"/>
    <property type="match status" value="1"/>
</dbReference>
<dbReference type="RefSeq" id="WP_147801039.1">
    <property type="nucleotide sequence ID" value="NZ_VPFL01000030.1"/>
</dbReference>
<evidence type="ECO:0000256" key="4">
    <source>
        <dbReference type="ARBA" id="ARBA00023004"/>
    </source>
</evidence>
<dbReference type="Pfam" id="PF01152">
    <property type="entry name" value="Bac_globin"/>
    <property type="match status" value="1"/>
</dbReference>
<evidence type="ECO:0000313" key="8">
    <source>
        <dbReference type="Proteomes" id="UP000321201"/>
    </source>
</evidence>
<reference evidence="7 8" key="1">
    <citation type="submission" date="2019-08" db="EMBL/GenBank/DDBJ databases">
        <title>Pelomicrobium methylotrophicum gen. nov., sp. nov. a moderately thermophilic, facultatively anaerobic, lithoautotrophic and methylotrophic bacterium isolated from a terrestrial mud volcano.</title>
        <authorList>
            <person name="Slobodkina G.B."/>
            <person name="Merkel A.Y."/>
            <person name="Slobodkin A.I."/>
        </authorList>
    </citation>
    <scope>NUCLEOTIDE SEQUENCE [LARGE SCALE GENOMIC DNA]</scope>
    <source>
        <strain evidence="7 8">SM250</strain>
    </source>
</reference>
<comment type="caution">
    <text evidence="7">The sequence shown here is derived from an EMBL/GenBank/DDBJ whole genome shotgun (WGS) entry which is preliminary data.</text>
</comment>
<evidence type="ECO:0000256" key="6">
    <source>
        <dbReference type="SAM" id="SignalP"/>
    </source>
</evidence>
<keyword evidence="1" id="KW-0813">Transport</keyword>
<feature type="chain" id="PRO_5022922131" evidence="6">
    <location>
        <begin position="27"/>
        <end position="144"/>
    </location>
</feature>
<accession>A0A5C7EHX4</accession>
<dbReference type="SUPFAM" id="SSF46458">
    <property type="entry name" value="Globin-like"/>
    <property type="match status" value="1"/>
</dbReference>
<dbReference type="InterPro" id="IPR009050">
    <property type="entry name" value="Globin-like_sf"/>
</dbReference>
<gene>
    <name evidence="7" type="ORF">FR698_15160</name>
</gene>
<organism evidence="7 8">
    <name type="scientific">Pelomicrobium methylotrophicum</name>
    <dbReference type="NCBI Taxonomy" id="2602750"/>
    <lineage>
        <taxon>Bacteria</taxon>
        <taxon>Pseudomonadati</taxon>
        <taxon>Pseudomonadota</taxon>
        <taxon>Hydrogenophilia</taxon>
        <taxon>Hydrogenophilia incertae sedis</taxon>
        <taxon>Pelomicrobium</taxon>
    </lineage>
</organism>
<keyword evidence="3 5" id="KW-0479">Metal-binding</keyword>
<evidence type="ECO:0000256" key="2">
    <source>
        <dbReference type="ARBA" id="ARBA00022617"/>
    </source>
</evidence>
<keyword evidence="8" id="KW-1185">Reference proteome</keyword>
<feature type="binding site" description="distal binding residue" evidence="5">
    <location>
        <position position="96"/>
    </location>
    <ligand>
        <name>heme</name>
        <dbReference type="ChEBI" id="CHEBI:30413"/>
    </ligand>
    <ligandPart>
        <name>Fe</name>
        <dbReference type="ChEBI" id="CHEBI:18248"/>
    </ligandPart>
</feature>
<keyword evidence="2 5" id="KW-0349">Heme</keyword>
<dbReference type="CDD" id="cd00454">
    <property type="entry name" value="TrHb1_N"/>
    <property type="match status" value="1"/>
</dbReference>
<dbReference type="Proteomes" id="UP000321201">
    <property type="component" value="Unassembled WGS sequence"/>
</dbReference>
<dbReference type="GO" id="GO:0020037">
    <property type="term" value="F:heme binding"/>
    <property type="evidence" value="ECO:0007669"/>
    <property type="project" value="InterPro"/>
</dbReference>